<evidence type="ECO:0000256" key="3">
    <source>
        <dbReference type="ARBA" id="ARBA00008086"/>
    </source>
</evidence>
<dbReference type="HAMAP" id="MF_00687">
    <property type="entry name" value="KduI"/>
    <property type="match status" value="1"/>
</dbReference>
<evidence type="ECO:0000256" key="4">
    <source>
        <dbReference type="ARBA" id="ARBA00012547"/>
    </source>
</evidence>
<dbReference type="EC" id="5.3.1.17" evidence="4"/>
<dbReference type="GO" id="GO:0019698">
    <property type="term" value="P:D-galacturonate catabolic process"/>
    <property type="evidence" value="ECO:0007669"/>
    <property type="project" value="TreeGrafter"/>
</dbReference>
<keyword evidence="5" id="KW-0479">Metal-binding</keyword>
<evidence type="ECO:0000313" key="8">
    <source>
        <dbReference type="EMBL" id="KUG25517.1"/>
    </source>
</evidence>
<dbReference type="EMBL" id="LNQE01000666">
    <property type="protein sequence ID" value="KUG25517.1"/>
    <property type="molecule type" value="Genomic_DNA"/>
</dbReference>
<reference evidence="8" key="1">
    <citation type="journal article" date="2015" name="Proc. Natl. Acad. Sci. U.S.A.">
        <title>Networks of energetic and metabolic interactions define dynamics in microbial communities.</title>
        <authorList>
            <person name="Embree M."/>
            <person name="Liu J.K."/>
            <person name="Al-Bassam M.M."/>
            <person name="Zengler K."/>
        </authorList>
    </citation>
    <scope>NUCLEOTIDE SEQUENCE</scope>
</reference>
<dbReference type="GO" id="GO:0045490">
    <property type="term" value="P:pectin catabolic process"/>
    <property type="evidence" value="ECO:0007669"/>
    <property type="project" value="InterPro"/>
</dbReference>
<keyword evidence="7 8" id="KW-0413">Isomerase</keyword>
<dbReference type="InterPro" id="IPR007045">
    <property type="entry name" value="KduI"/>
</dbReference>
<proteinExistence type="inferred from homology"/>
<dbReference type="InterPro" id="IPR027449">
    <property type="entry name" value="KduI_N"/>
</dbReference>
<gene>
    <name evidence="8" type="ORF">ASZ90_004657</name>
</gene>
<comment type="catalytic activity">
    <reaction evidence="1">
        <text>5-dehydro-4-deoxy-D-glucuronate = 3-deoxy-D-glycero-2,5-hexodiulosonate</text>
        <dbReference type="Rhea" id="RHEA:23896"/>
        <dbReference type="ChEBI" id="CHEBI:17117"/>
        <dbReference type="ChEBI" id="CHEBI:29071"/>
        <dbReference type="EC" id="5.3.1.17"/>
    </reaction>
</comment>
<dbReference type="AlphaFoldDB" id="A0A0W8FXC1"/>
<dbReference type="PANTHER" id="PTHR38461">
    <property type="entry name" value="4-DEOXY-L-THREO-5-HEXOSULOSE-URONATE KETOL-ISOMERASE"/>
    <property type="match status" value="1"/>
</dbReference>
<dbReference type="CDD" id="cd20294">
    <property type="entry name" value="cupin_KduI_N"/>
    <property type="match status" value="1"/>
</dbReference>
<evidence type="ECO:0000256" key="2">
    <source>
        <dbReference type="ARBA" id="ARBA00001947"/>
    </source>
</evidence>
<accession>A0A0W8FXC1</accession>
<protein>
    <recommendedName>
        <fullName evidence="4">5-dehydro-4-deoxy-D-glucuronate isomerase</fullName>
        <ecNumber evidence="4">5.3.1.17</ecNumber>
    </recommendedName>
</protein>
<dbReference type="InterPro" id="IPR014710">
    <property type="entry name" value="RmlC-like_jellyroll"/>
</dbReference>
<dbReference type="GO" id="GO:0008697">
    <property type="term" value="F:4-deoxy-L-threo-5-hexosulose-uronate ketol-isomerase activity"/>
    <property type="evidence" value="ECO:0007669"/>
    <property type="project" value="UniProtKB-EC"/>
</dbReference>
<name>A0A0W8FXC1_9ZZZZ</name>
<dbReference type="PANTHER" id="PTHR38461:SF1">
    <property type="entry name" value="4-DEOXY-L-THREO-5-HEXOSULOSE-URONATE KETOL-ISOMERASE"/>
    <property type="match status" value="1"/>
</dbReference>
<dbReference type="NCBIfam" id="NF002091">
    <property type="entry name" value="PRK00924.1"/>
    <property type="match status" value="1"/>
</dbReference>
<evidence type="ECO:0000256" key="7">
    <source>
        <dbReference type="ARBA" id="ARBA00023235"/>
    </source>
</evidence>
<evidence type="ECO:0000256" key="1">
    <source>
        <dbReference type="ARBA" id="ARBA00000552"/>
    </source>
</evidence>
<dbReference type="Gene3D" id="2.60.120.520">
    <property type="entry name" value="pectin degrading enzyme 5-keto 4- deoxyuronate isomerase, domain 1"/>
    <property type="match status" value="1"/>
</dbReference>
<dbReference type="SUPFAM" id="SSF51182">
    <property type="entry name" value="RmlC-like cupins"/>
    <property type="match status" value="1"/>
</dbReference>
<dbReference type="GO" id="GO:0046872">
    <property type="term" value="F:metal ion binding"/>
    <property type="evidence" value="ECO:0007669"/>
    <property type="project" value="UniProtKB-KW"/>
</dbReference>
<comment type="caution">
    <text evidence="8">The sequence shown here is derived from an EMBL/GenBank/DDBJ whole genome shotgun (WGS) entry which is preliminary data.</text>
</comment>
<evidence type="ECO:0000256" key="6">
    <source>
        <dbReference type="ARBA" id="ARBA00022833"/>
    </source>
</evidence>
<sequence length="277" mass="31483">MDVRYSPDCEGFQFMTTDELRETFLIDNLFQKNKIPMTYSDIDRSITGSAVPSGKSLKLTASKKEMAAKYFTERREIGVINIGGKGSIKVGSKEFKMDRKDALYIGRGKHNIEFSSDKANQPAMFYFVSYPAHTKHPSKQIKFAKSTPVRLGSDKAANKRTIYKYIHPGTMPTCQLVMGLTELEEGSVWNTMPAHTHQRRSEVYMYFNIDKNSIVIHIFGEPTETRHMIIRDKQAALSPSWSMHAGCGTQNYSFIWAMGGENQDFDDMDAIPMTELK</sequence>
<comment type="similarity">
    <text evidence="3">Belongs to the KduI family.</text>
</comment>
<dbReference type="InterPro" id="IPR021120">
    <property type="entry name" value="KduI/IolB_isomerase"/>
</dbReference>
<comment type="cofactor">
    <cofactor evidence="2">
        <name>Zn(2+)</name>
        <dbReference type="ChEBI" id="CHEBI:29105"/>
    </cofactor>
</comment>
<organism evidence="8">
    <name type="scientific">hydrocarbon metagenome</name>
    <dbReference type="NCBI Taxonomy" id="938273"/>
    <lineage>
        <taxon>unclassified sequences</taxon>
        <taxon>metagenomes</taxon>
        <taxon>ecological metagenomes</taxon>
    </lineage>
</organism>
<dbReference type="Gene3D" id="2.60.120.10">
    <property type="entry name" value="Jelly Rolls"/>
    <property type="match status" value="1"/>
</dbReference>
<dbReference type="PIRSF" id="PIRSF006625">
    <property type="entry name" value="KduI"/>
    <property type="match status" value="1"/>
</dbReference>
<dbReference type="CDD" id="cd20491">
    <property type="entry name" value="cupin_KduI_C"/>
    <property type="match status" value="1"/>
</dbReference>
<dbReference type="InterPro" id="IPR011051">
    <property type="entry name" value="RmlC_Cupin_sf"/>
</dbReference>
<keyword evidence="6" id="KW-0862">Zinc</keyword>
<evidence type="ECO:0000256" key="5">
    <source>
        <dbReference type="ARBA" id="ARBA00022723"/>
    </source>
</evidence>
<dbReference type="GO" id="GO:0042840">
    <property type="term" value="P:D-glucuronate catabolic process"/>
    <property type="evidence" value="ECO:0007669"/>
    <property type="project" value="TreeGrafter"/>
</dbReference>
<dbReference type="Pfam" id="PF04962">
    <property type="entry name" value="KduI"/>
    <property type="match status" value="1"/>
</dbReference>